<evidence type="ECO:0000256" key="3">
    <source>
        <dbReference type="SAM" id="MobiDB-lite"/>
    </source>
</evidence>
<feature type="domain" description="Histone methyltransferase Tudor" evidence="5">
    <location>
        <begin position="655"/>
        <end position="702"/>
    </location>
</feature>
<dbReference type="GO" id="GO:0010629">
    <property type="term" value="P:negative regulation of gene expression"/>
    <property type="evidence" value="ECO:0007669"/>
    <property type="project" value="TreeGrafter"/>
</dbReference>
<keyword evidence="8" id="KW-1185">Reference proteome</keyword>
<feature type="compositionally biased region" description="Basic residues" evidence="3">
    <location>
        <begin position="198"/>
        <end position="210"/>
    </location>
</feature>
<feature type="compositionally biased region" description="Low complexity" evidence="3">
    <location>
        <begin position="404"/>
        <end position="417"/>
    </location>
</feature>
<feature type="region of interest" description="Disordered" evidence="3">
    <location>
        <begin position="160"/>
        <end position="474"/>
    </location>
</feature>
<evidence type="ECO:0000256" key="1">
    <source>
        <dbReference type="ARBA" id="ARBA00004123"/>
    </source>
</evidence>
<comment type="subcellular location">
    <subcellularLocation>
        <location evidence="1">Nucleus</location>
    </subcellularLocation>
</comment>
<dbReference type="RefSeq" id="XP_034401799.1">
    <property type="nucleotide sequence ID" value="XM_034545908.1"/>
</dbReference>
<dbReference type="RefSeq" id="XP_034401798.1">
    <property type="nucleotide sequence ID" value="XM_034545907.1"/>
</dbReference>
<dbReference type="Pfam" id="PF18358">
    <property type="entry name" value="Tudor_4"/>
    <property type="match status" value="1"/>
</dbReference>
<feature type="compositionally biased region" description="Low complexity" evidence="3">
    <location>
        <begin position="451"/>
        <end position="462"/>
    </location>
</feature>
<dbReference type="KEGG" id="clum:117739486"/>
<dbReference type="Gene3D" id="2.30.30.140">
    <property type="match status" value="2"/>
</dbReference>
<dbReference type="OrthoDB" id="5792673at2759"/>
<dbReference type="GO" id="GO:0005634">
    <property type="term" value="C:nucleus"/>
    <property type="evidence" value="ECO:0007669"/>
    <property type="project" value="UniProtKB-SubCell"/>
</dbReference>
<dbReference type="PANTHER" id="PTHR46024">
    <property type="entry name" value="HISTONE-LYSINE N-METHYLTRANSFERASE EGGLESS"/>
    <property type="match status" value="1"/>
</dbReference>
<dbReference type="AlphaFoldDB" id="A0A8C2ZX23"/>
<sequence length="725" mass="78275">MVLNVVEFMEGDEIEMSPEELQVWFGEKVKTNKLMSSDVLEKFNLLQSLLERREKQAGHLLRLYKSVSKCEVVVKKQYSSLGWEYRGTDSDDDNITGCGNTVPNSPTPNGLTSLLPKRHDSENIHGIKGKNNSISRKGEPVVVLTRLSAYEIRMLCHRMPENHDNEEESSINSDMQWQPQEDSSGSEFSVSNKMTVPNKRRRINPKKKTRAQSNATPLASTNTGAKRSTTSTSTPRASTNTGAKRSATSTSTPRASTNTGAKRSATSTSTPRASTNTGAKRNATSTPRASTNTGAKRNATSTSTPLASTNTGAKCNATSTSTPLASTNTGAKSNATSTSTPLASTNTGAKSNATSTSTPLASTNTGAKSNATSTSTPLASANTGAKRNATSTPLASTNTGAKRSATSTSTPLASTNTGAKSNATSTSTPLASTNTGAKSNATSTSTPQAGKNSKPNNNAKSNLMKTSKPPATTKRVNTVNIITSLSQNSAKATKTPPCVRQVELKANMTVLARRKAMSWIQGEILEQVTKEDGKFKYKIRFEKKGKSLVSGHHIAFDCMPKVDQLFVGARVVVKFSTDQCEFFPGVLGELPSRKNRMRFLVFIDDHKSVYVGLPLLRLVCRPLNDPLDDIPDGFHKNFLMGYMKAWPYPPQTQFKAGQIINVELGGVVQSCVVRFIDCSLIQVVTLTDEHKEWIYRGSTCLEQMNTMIEHVEMNKNKGQKNTSPS</sequence>
<evidence type="ECO:0000259" key="4">
    <source>
        <dbReference type="Pfam" id="PF18300"/>
    </source>
</evidence>
<dbReference type="Pfam" id="PF18300">
    <property type="entry name" value="DUF5604"/>
    <property type="match status" value="1"/>
</dbReference>
<dbReference type="RefSeq" id="XP_034401797.1">
    <property type="nucleotide sequence ID" value="XM_034545906.1"/>
</dbReference>
<protein>
    <submittedName>
        <fullName evidence="7">Uncharacterized protein</fullName>
    </submittedName>
</protein>
<dbReference type="GeneTree" id="ENSGT00880000138402"/>
<reference evidence="7" key="1">
    <citation type="submission" date="2025-08" db="UniProtKB">
        <authorList>
            <consortium name="Ensembl"/>
        </authorList>
    </citation>
    <scope>IDENTIFICATION</scope>
</reference>
<gene>
    <name evidence="7" type="primary">LOC117739486</name>
</gene>
<evidence type="ECO:0000313" key="8">
    <source>
        <dbReference type="Proteomes" id="UP000694565"/>
    </source>
</evidence>
<evidence type="ECO:0000259" key="5">
    <source>
        <dbReference type="Pfam" id="PF18358"/>
    </source>
</evidence>
<dbReference type="InterPro" id="IPR040880">
    <property type="entry name" value="DUF5604"/>
</dbReference>
<dbReference type="Pfam" id="PF18359">
    <property type="entry name" value="Tudor_5"/>
    <property type="match status" value="1"/>
</dbReference>
<dbReference type="InterPro" id="IPR051516">
    <property type="entry name" value="SETDB_methyltransferase"/>
</dbReference>
<evidence type="ECO:0000259" key="6">
    <source>
        <dbReference type="Pfam" id="PF18359"/>
    </source>
</evidence>
<feature type="compositionally biased region" description="Polar residues" evidence="3">
    <location>
        <begin position="418"/>
        <end position="450"/>
    </location>
</feature>
<keyword evidence="2" id="KW-0539">Nucleus</keyword>
<evidence type="ECO:0000256" key="2">
    <source>
        <dbReference type="ARBA" id="ARBA00023242"/>
    </source>
</evidence>
<dbReference type="PANTHER" id="PTHR46024:SF1">
    <property type="entry name" value="HISTONE-LYSINE N-METHYLTRANSFERASE EGGLESS"/>
    <property type="match status" value="1"/>
</dbReference>
<name>A0A8C2ZX23_CYCLU</name>
<dbReference type="Ensembl" id="ENSCLMT00005035045.1">
    <property type="protein sequence ID" value="ENSCLMP00005033656.1"/>
    <property type="gene ID" value="ENSCLMG00005016125.1"/>
</dbReference>
<feature type="compositionally biased region" description="Polar residues" evidence="3">
    <location>
        <begin position="170"/>
        <end position="195"/>
    </location>
</feature>
<feature type="domain" description="DUF5604" evidence="4">
    <location>
        <begin position="504"/>
        <end position="557"/>
    </location>
</feature>
<dbReference type="Proteomes" id="UP000694565">
    <property type="component" value="Unplaced"/>
</dbReference>
<dbReference type="GO" id="GO:0070828">
    <property type="term" value="P:heterochromatin organization"/>
    <property type="evidence" value="ECO:0007669"/>
    <property type="project" value="TreeGrafter"/>
</dbReference>
<feature type="compositionally biased region" description="Polar residues" evidence="3">
    <location>
        <begin position="211"/>
        <end position="227"/>
    </location>
</feature>
<accession>A0A8C2ZX23</accession>
<dbReference type="InterPro" id="IPR041292">
    <property type="entry name" value="Tudor_4"/>
</dbReference>
<feature type="compositionally biased region" description="Polar residues" evidence="3">
    <location>
        <begin position="276"/>
        <end position="401"/>
    </location>
</feature>
<dbReference type="GeneID" id="117739486"/>
<proteinExistence type="predicted"/>
<organism evidence="7 8">
    <name type="scientific">Cyclopterus lumpus</name>
    <name type="common">Lumpsucker</name>
    <dbReference type="NCBI Taxonomy" id="8103"/>
    <lineage>
        <taxon>Eukaryota</taxon>
        <taxon>Metazoa</taxon>
        <taxon>Chordata</taxon>
        <taxon>Craniata</taxon>
        <taxon>Vertebrata</taxon>
        <taxon>Euteleostomi</taxon>
        <taxon>Actinopterygii</taxon>
        <taxon>Neopterygii</taxon>
        <taxon>Teleostei</taxon>
        <taxon>Neoteleostei</taxon>
        <taxon>Acanthomorphata</taxon>
        <taxon>Eupercaria</taxon>
        <taxon>Perciformes</taxon>
        <taxon>Cottioidei</taxon>
        <taxon>Cottales</taxon>
        <taxon>Cyclopteridae</taxon>
        <taxon>Cyclopterus</taxon>
    </lineage>
</organism>
<dbReference type="InterPro" id="IPR041291">
    <property type="entry name" value="TUDOR_5"/>
</dbReference>
<reference evidence="7" key="2">
    <citation type="submission" date="2025-09" db="UniProtKB">
        <authorList>
            <consortium name="Ensembl"/>
        </authorList>
    </citation>
    <scope>IDENTIFICATION</scope>
</reference>
<feature type="domain" description="Histone methyltransferase Tudor" evidence="6">
    <location>
        <begin position="565"/>
        <end position="611"/>
    </location>
</feature>
<dbReference type="GO" id="GO:0046974">
    <property type="term" value="F:histone H3K9 methyltransferase activity"/>
    <property type="evidence" value="ECO:0007669"/>
    <property type="project" value="TreeGrafter"/>
</dbReference>
<feature type="compositionally biased region" description="Low complexity" evidence="3">
    <location>
        <begin position="228"/>
        <end position="275"/>
    </location>
</feature>
<evidence type="ECO:0000313" key="7">
    <source>
        <dbReference type="Ensembl" id="ENSCLMP00005033656.1"/>
    </source>
</evidence>